<dbReference type="InterPro" id="IPR036388">
    <property type="entry name" value="WH-like_DNA-bd_sf"/>
</dbReference>
<dbReference type="InterPro" id="IPR013325">
    <property type="entry name" value="RNA_pol_sigma_r2"/>
</dbReference>
<dbReference type="InterPro" id="IPR014284">
    <property type="entry name" value="RNA_pol_sigma-70_dom"/>
</dbReference>
<dbReference type="SUPFAM" id="SSF88946">
    <property type="entry name" value="Sigma2 domain of RNA polymerase sigma factors"/>
    <property type="match status" value="1"/>
</dbReference>
<keyword evidence="4" id="KW-0804">Transcription</keyword>
<proteinExistence type="inferred from homology"/>
<dbReference type="Gene3D" id="1.10.10.10">
    <property type="entry name" value="Winged helix-like DNA-binding domain superfamily/Winged helix DNA-binding domain"/>
    <property type="match status" value="1"/>
</dbReference>
<dbReference type="EMBL" id="FOHE01000007">
    <property type="protein sequence ID" value="SET21835.1"/>
    <property type="molecule type" value="Genomic_DNA"/>
</dbReference>
<dbReference type="Pfam" id="PF04542">
    <property type="entry name" value="Sigma70_r2"/>
    <property type="match status" value="1"/>
</dbReference>
<dbReference type="CDD" id="cd06171">
    <property type="entry name" value="Sigma70_r4"/>
    <property type="match status" value="1"/>
</dbReference>
<evidence type="ECO:0000313" key="7">
    <source>
        <dbReference type="EMBL" id="SET21835.1"/>
    </source>
</evidence>
<evidence type="ECO:0000259" key="5">
    <source>
        <dbReference type="Pfam" id="PF04542"/>
    </source>
</evidence>
<dbReference type="Pfam" id="PF08281">
    <property type="entry name" value="Sigma70_r4_2"/>
    <property type="match status" value="1"/>
</dbReference>
<dbReference type="NCBIfam" id="TIGR02937">
    <property type="entry name" value="sigma70-ECF"/>
    <property type="match status" value="1"/>
</dbReference>
<evidence type="ECO:0000256" key="3">
    <source>
        <dbReference type="ARBA" id="ARBA00023082"/>
    </source>
</evidence>
<dbReference type="OrthoDB" id="9794508at2"/>
<dbReference type="GO" id="GO:0016987">
    <property type="term" value="F:sigma factor activity"/>
    <property type="evidence" value="ECO:0007669"/>
    <property type="project" value="UniProtKB-KW"/>
</dbReference>
<evidence type="ECO:0000256" key="1">
    <source>
        <dbReference type="ARBA" id="ARBA00010641"/>
    </source>
</evidence>
<sequence>MNEMLESATSIHSLNREDAIEWIMEEYGEGLKRFIFFYVKNRAQTDDLFQEVLLTVYQKLDTYEERASLKNWLYRVTANRCKDYLRSPIHRLITWKDQMKEKADDSTPEQAYLLDEQKHTVIEAIIELPIKYREVLILQYYKEFSIQEISDLLHVNPSTVKTRIKRAKEKLKSTLKEEFLHE</sequence>
<dbReference type="PANTHER" id="PTHR43133">
    <property type="entry name" value="RNA POLYMERASE ECF-TYPE SIGMA FACTO"/>
    <property type="match status" value="1"/>
</dbReference>
<dbReference type="Proteomes" id="UP000198618">
    <property type="component" value="Unassembled WGS sequence"/>
</dbReference>
<dbReference type="AlphaFoldDB" id="A0A1I0CRZ5"/>
<evidence type="ECO:0000256" key="4">
    <source>
        <dbReference type="ARBA" id="ARBA00023163"/>
    </source>
</evidence>
<protein>
    <submittedName>
        <fullName evidence="7">RNA polymerase sigma-70 factor, ECF subfamily</fullName>
    </submittedName>
</protein>
<dbReference type="GO" id="GO:0006352">
    <property type="term" value="P:DNA-templated transcription initiation"/>
    <property type="evidence" value="ECO:0007669"/>
    <property type="project" value="InterPro"/>
</dbReference>
<dbReference type="InterPro" id="IPR007627">
    <property type="entry name" value="RNA_pol_sigma70_r2"/>
</dbReference>
<feature type="domain" description="RNA polymerase sigma factor 70 region 4 type 2" evidence="6">
    <location>
        <begin position="121"/>
        <end position="171"/>
    </location>
</feature>
<gene>
    <name evidence="7" type="ORF">SAMN05216389_10725</name>
</gene>
<organism evidence="7 8">
    <name type="scientific">Oceanobacillus limi</name>
    <dbReference type="NCBI Taxonomy" id="930131"/>
    <lineage>
        <taxon>Bacteria</taxon>
        <taxon>Bacillati</taxon>
        <taxon>Bacillota</taxon>
        <taxon>Bacilli</taxon>
        <taxon>Bacillales</taxon>
        <taxon>Bacillaceae</taxon>
        <taxon>Oceanobacillus</taxon>
    </lineage>
</organism>
<comment type="similarity">
    <text evidence="1">Belongs to the sigma-70 factor family. ECF subfamily.</text>
</comment>
<dbReference type="RefSeq" id="WP_090869062.1">
    <property type="nucleotide sequence ID" value="NZ_FOHE01000007.1"/>
</dbReference>
<evidence type="ECO:0000313" key="8">
    <source>
        <dbReference type="Proteomes" id="UP000198618"/>
    </source>
</evidence>
<dbReference type="SUPFAM" id="SSF88659">
    <property type="entry name" value="Sigma3 and sigma4 domains of RNA polymerase sigma factors"/>
    <property type="match status" value="1"/>
</dbReference>
<dbReference type="InterPro" id="IPR039425">
    <property type="entry name" value="RNA_pol_sigma-70-like"/>
</dbReference>
<feature type="domain" description="RNA polymerase sigma-70 region 2" evidence="5">
    <location>
        <begin position="24"/>
        <end position="87"/>
    </location>
</feature>
<dbReference type="GO" id="GO:0003677">
    <property type="term" value="F:DNA binding"/>
    <property type="evidence" value="ECO:0007669"/>
    <property type="project" value="InterPro"/>
</dbReference>
<evidence type="ECO:0000256" key="2">
    <source>
        <dbReference type="ARBA" id="ARBA00023015"/>
    </source>
</evidence>
<dbReference type="InterPro" id="IPR013249">
    <property type="entry name" value="RNA_pol_sigma70_r4_t2"/>
</dbReference>
<keyword evidence="3" id="KW-0731">Sigma factor</keyword>
<dbReference type="InterPro" id="IPR013324">
    <property type="entry name" value="RNA_pol_sigma_r3/r4-like"/>
</dbReference>
<name>A0A1I0CRZ5_9BACI</name>
<dbReference type="Gene3D" id="1.10.1740.10">
    <property type="match status" value="1"/>
</dbReference>
<accession>A0A1I0CRZ5</accession>
<keyword evidence="8" id="KW-1185">Reference proteome</keyword>
<evidence type="ECO:0000259" key="6">
    <source>
        <dbReference type="Pfam" id="PF08281"/>
    </source>
</evidence>
<keyword evidence="2" id="KW-0805">Transcription regulation</keyword>
<dbReference type="PANTHER" id="PTHR43133:SF60">
    <property type="entry name" value="RNA POLYMERASE SIGMA FACTOR SIGV"/>
    <property type="match status" value="1"/>
</dbReference>
<dbReference type="STRING" id="930131.SAMN05216389_10725"/>
<reference evidence="7 8" key="1">
    <citation type="submission" date="2016-10" db="EMBL/GenBank/DDBJ databases">
        <authorList>
            <person name="de Groot N.N."/>
        </authorList>
    </citation>
    <scope>NUCLEOTIDE SEQUENCE [LARGE SCALE GENOMIC DNA]</scope>
    <source>
        <strain evidence="7 8">IBRC-M 10780</strain>
    </source>
</reference>